<dbReference type="SMART" id="SM00421">
    <property type="entry name" value="HTH_LUXR"/>
    <property type="match status" value="1"/>
</dbReference>
<evidence type="ECO:0000313" key="6">
    <source>
        <dbReference type="Proteomes" id="UP000528608"/>
    </source>
</evidence>
<organism evidence="5 6">
    <name type="scientific">Streptomyces eurocidicus</name>
    <name type="common">Streptoverticillium eurocidicus</name>
    <dbReference type="NCBI Taxonomy" id="66423"/>
    <lineage>
        <taxon>Bacteria</taxon>
        <taxon>Bacillati</taxon>
        <taxon>Actinomycetota</taxon>
        <taxon>Actinomycetes</taxon>
        <taxon>Kitasatosporales</taxon>
        <taxon>Streptomycetaceae</taxon>
        <taxon>Streptomyces</taxon>
    </lineage>
</organism>
<dbReference type="SUPFAM" id="SSF46894">
    <property type="entry name" value="C-terminal effector domain of the bipartite response regulators"/>
    <property type="match status" value="1"/>
</dbReference>
<dbReference type="PANTHER" id="PTHR44688:SF16">
    <property type="entry name" value="DNA-BINDING TRANSCRIPTIONAL ACTIVATOR DEVR_DOSR"/>
    <property type="match status" value="1"/>
</dbReference>
<comment type="caution">
    <text evidence="5">The sequence shown here is derived from an EMBL/GenBank/DDBJ whole genome shotgun (WGS) entry which is preliminary data.</text>
</comment>
<dbReference type="GO" id="GO:0006355">
    <property type="term" value="P:regulation of DNA-templated transcription"/>
    <property type="evidence" value="ECO:0007669"/>
    <property type="project" value="InterPro"/>
</dbReference>
<dbReference type="Gene3D" id="1.10.10.10">
    <property type="entry name" value="Winged helix-like DNA-binding domain superfamily/Winged helix DNA-binding domain"/>
    <property type="match status" value="1"/>
</dbReference>
<dbReference type="InterPro" id="IPR036388">
    <property type="entry name" value="WH-like_DNA-bd_sf"/>
</dbReference>
<evidence type="ECO:0000259" key="4">
    <source>
        <dbReference type="PROSITE" id="PS50043"/>
    </source>
</evidence>
<dbReference type="EMBL" id="JACHJF010000007">
    <property type="protein sequence ID" value="MBB5119280.1"/>
    <property type="molecule type" value="Genomic_DNA"/>
</dbReference>
<keyword evidence="2 5" id="KW-0238">DNA-binding</keyword>
<evidence type="ECO:0000313" key="5">
    <source>
        <dbReference type="EMBL" id="MBB5119280.1"/>
    </source>
</evidence>
<dbReference type="AlphaFoldDB" id="A0A7W8B9J0"/>
<dbReference type="Pfam" id="PF00196">
    <property type="entry name" value="GerE"/>
    <property type="match status" value="1"/>
</dbReference>
<feature type="domain" description="HTH luxR-type" evidence="4">
    <location>
        <begin position="425"/>
        <end position="490"/>
    </location>
</feature>
<dbReference type="Proteomes" id="UP000528608">
    <property type="component" value="Unassembled WGS sequence"/>
</dbReference>
<evidence type="ECO:0000256" key="2">
    <source>
        <dbReference type="ARBA" id="ARBA00023125"/>
    </source>
</evidence>
<dbReference type="PRINTS" id="PR00038">
    <property type="entry name" value="HTHLUXR"/>
</dbReference>
<evidence type="ECO:0000256" key="3">
    <source>
        <dbReference type="ARBA" id="ARBA00023163"/>
    </source>
</evidence>
<keyword evidence="1" id="KW-0805">Transcription regulation</keyword>
<dbReference type="InterPro" id="IPR016032">
    <property type="entry name" value="Sig_transdc_resp-reg_C-effctor"/>
</dbReference>
<reference evidence="5 6" key="1">
    <citation type="submission" date="2020-08" db="EMBL/GenBank/DDBJ databases">
        <title>Genomic Encyclopedia of Type Strains, Phase III (KMG-III): the genomes of soil and plant-associated and newly described type strains.</title>
        <authorList>
            <person name="Whitman W."/>
        </authorList>
    </citation>
    <scope>NUCLEOTIDE SEQUENCE [LARGE SCALE GENOMIC DNA]</scope>
    <source>
        <strain evidence="5 6">CECT 3259</strain>
    </source>
</reference>
<dbReference type="GO" id="GO:0003677">
    <property type="term" value="F:DNA binding"/>
    <property type="evidence" value="ECO:0007669"/>
    <property type="project" value="UniProtKB-KW"/>
</dbReference>
<name>A0A7W8B9J0_STREU</name>
<dbReference type="InterPro" id="IPR000792">
    <property type="entry name" value="Tscrpt_reg_LuxR_C"/>
</dbReference>
<dbReference type="PANTHER" id="PTHR44688">
    <property type="entry name" value="DNA-BINDING TRANSCRIPTIONAL ACTIVATOR DEVR_DOSR"/>
    <property type="match status" value="1"/>
</dbReference>
<dbReference type="RefSeq" id="WP_170127773.1">
    <property type="nucleotide sequence ID" value="NZ_JACHJF010000007.1"/>
</dbReference>
<keyword evidence="3" id="KW-0804">Transcription</keyword>
<dbReference type="PROSITE" id="PS50043">
    <property type="entry name" value="HTH_LUXR_2"/>
    <property type="match status" value="1"/>
</dbReference>
<accession>A0A7W8B9J0</accession>
<protein>
    <submittedName>
        <fullName evidence="5">DNA-binding CsgD family transcriptional regulator</fullName>
    </submittedName>
</protein>
<evidence type="ECO:0000256" key="1">
    <source>
        <dbReference type="ARBA" id="ARBA00023015"/>
    </source>
</evidence>
<dbReference type="CDD" id="cd06170">
    <property type="entry name" value="LuxR_C_like"/>
    <property type="match status" value="1"/>
</dbReference>
<sequence length="495" mass="52481">MRDPTRRMHLRCSVALTRAAERAEDQPTHTARLASAARHARRAGLPGRATALDALALLRSAEAAWAAGDRAGFLTAARRLGAHGGVSGPIRDYHRGVAAAMGGDGPLSAVLLRTGCRAAPEDDARALLYASRSAMALGRLPQARALATSALARAGRHPAAVPRLLTHLALVELVADQYARAESHALRGLDAALAAGRPDLAAHLRGVLAMAASVRGDESGCRSHARAALATARAHGLMVPAVLATWSPGLLDLARNLPVEAVERLRPLVLGTSSVHHFAWRQRVIPYFVEAVALAAPALPAAGRQRAVRQARATLRCFEEWAEASADRQARATALRCRALLAAPGGADPAFDRALALMEGAGSEFAQARTSLLAGMSLRRRRRPGDACAHLRGAMLRFEACGADVWVERARDEMRAAGRAEPDTRPRALASLTPQQLRVARHVAEGRTNREVAALLTLSHRTVDHHLRNVFAALGIRSRVQLVHALAPGGDPPGA</sequence>
<gene>
    <name evidence="5" type="ORF">FHS36_002713</name>
</gene>
<proteinExistence type="predicted"/>